<dbReference type="Pfam" id="PF00196">
    <property type="entry name" value="GerE"/>
    <property type="match status" value="1"/>
</dbReference>
<dbReference type="GO" id="GO:0006355">
    <property type="term" value="P:regulation of DNA-templated transcription"/>
    <property type="evidence" value="ECO:0007669"/>
    <property type="project" value="InterPro"/>
</dbReference>
<evidence type="ECO:0000256" key="1">
    <source>
        <dbReference type="ARBA" id="ARBA00022553"/>
    </source>
</evidence>
<dbReference type="PROSITE" id="PS50110">
    <property type="entry name" value="RESPONSE_REGULATORY"/>
    <property type="match status" value="1"/>
</dbReference>
<keyword evidence="2" id="KW-0238">DNA-binding</keyword>
<dbReference type="CDD" id="cd17535">
    <property type="entry name" value="REC_NarL-like"/>
    <property type="match status" value="1"/>
</dbReference>
<dbReference type="InterPro" id="IPR011006">
    <property type="entry name" value="CheY-like_superfamily"/>
</dbReference>
<dbReference type="SUPFAM" id="SSF46894">
    <property type="entry name" value="C-terminal effector domain of the bipartite response regulators"/>
    <property type="match status" value="1"/>
</dbReference>
<sequence length="217" mass="23718">MTQDPTIKVIVADDHAVVRQGITRILGTSDRIEVIGEAESGDEAWLLIKDMVPDVALLDIRMPTMTGIEIIKSINAAGLQTKSLILTNYDNPDYILEAISEGAHGYILKAIDPNSLIKSVIAVYEGEVVLDPEVASLVAKTWRERNSRSSATMGISSLTIREKETLKLACDGLRNREISDEMGISVRTVEGHFNRIFSKLGVSSRTEAVLQAVSEPI</sequence>
<evidence type="ECO:0000259" key="4">
    <source>
        <dbReference type="PROSITE" id="PS50110"/>
    </source>
</evidence>
<evidence type="ECO:0000256" key="2">
    <source>
        <dbReference type="ARBA" id="ARBA00023125"/>
    </source>
</evidence>
<accession>A0A381TI11</accession>
<dbReference type="EMBL" id="UINC01004338">
    <property type="protein sequence ID" value="SVA13583.1"/>
    <property type="molecule type" value="Genomic_DNA"/>
</dbReference>
<feature type="domain" description="HTH luxR-type" evidence="3">
    <location>
        <begin position="151"/>
        <end position="216"/>
    </location>
</feature>
<dbReference type="PRINTS" id="PR00038">
    <property type="entry name" value="HTHLUXR"/>
</dbReference>
<reference evidence="5" key="1">
    <citation type="submission" date="2018-05" db="EMBL/GenBank/DDBJ databases">
        <authorList>
            <person name="Lanie J.A."/>
            <person name="Ng W.-L."/>
            <person name="Kazmierczak K.M."/>
            <person name="Andrzejewski T.M."/>
            <person name="Davidsen T.M."/>
            <person name="Wayne K.J."/>
            <person name="Tettelin H."/>
            <person name="Glass J.I."/>
            <person name="Rusch D."/>
            <person name="Podicherti R."/>
            <person name="Tsui H.-C.T."/>
            <person name="Winkler M.E."/>
        </authorList>
    </citation>
    <scope>NUCLEOTIDE SEQUENCE</scope>
</reference>
<dbReference type="InterPro" id="IPR039420">
    <property type="entry name" value="WalR-like"/>
</dbReference>
<protein>
    <recommendedName>
        <fullName evidence="6">DNA-binding response regulator</fullName>
    </recommendedName>
</protein>
<evidence type="ECO:0000259" key="3">
    <source>
        <dbReference type="PROSITE" id="PS50043"/>
    </source>
</evidence>
<dbReference type="InterPro" id="IPR000792">
    <property type="entry name" value="Tscrpt_reg_LuxR_C"/>
</dbReference>
<name>A0A381TI11_9ZZZZ</name>
<keyword evidence="1" id="KW-0597">Phosphoprotein</keyword>
<dbReference type="PROSITE" id="PS00622">
    <property type="entry name" value="HTH_LUXR_1"/>
    <property type="match status" value="1"/>
</dbReference>
<dbReference type="SMART" id="SM00421">
    <property type="entry name" value="HTH_LUXR"/>
    <property type="match status" value="1"/>
</dbReference>
<dbReference type="InterPro" id="IPR016032">
    <property type="entry name" value="Sig_transdc_resp-reg_C-effctor"/>
</dbReference>
<dbReference type="SUPFAM" id="SSF52172">
    <property type="entry name" value="CheY-like"/>
    <property type="match status" value="1"/>
</dbReference>
<dbReference type="InterPro" id="IPR001789">
    <property type="entry name" value="Sig_transdc_resp-reg_receiver"/>
</dbReference>
<dbReference type="GO" id="GO:0003677">
    <property type="term" value="F:DNA binding"/>
    <property type="evidence" value="ECO:0007669"/>
    <property type="project" value="UniProtKB-KW"/>
</dbReference>
<dbReference type="InterPro" id="IPR058245">
    <property type="entry name" value="NreC/VraR/RcsB-like_REC"/>
</dbReference>
<dbReference type="AlphaFoldDB" id="A0A381TI11"/>
<dbReference type="PROSITE" id="PS50043">
    <property type="entry name" value="HTH_LUXR_2"/>
    <property type="match status" value="1"/>
</dbReference>
<dbReference type="CDD" id="cd06170">
    <property type="entry name" value="LuxR_C_like"/>
    <property type="match status" value="1"/>
</dbReference>
<feature type="domain" description="Response regulatory" evidence="4">
    <location>
        <begin position="8"/>
        <end position="124"/>
    </location>
</feature>
<dbReference type="Pfam" id="PF00072">
    <property type="entry name" value="Response_reg"/>
    <property type="match status" value="1"/>
</dbReference>
<dbReference type="Gene3D" id="3.40.50.2300">
    <property type="match status" value="1"/>
</dbReference>
<dbReference type="GO" id="GO:0000160">
    <property type="term" value="P:phosphorelay signal transduction system"/>
    <property type="evidence" value="ECO:0007669"/>
    <property type="project" value="InterPro"/>
</dbReference>
<gene>
    <name evidence="5" type="ORF">METZ01_LOCUS66437</name>
</gene>
<proteinExistence type="predicted"/>
<evidence type="ECO:0008006" key="6">
    <source>
        <dbReference type="Google" id="ProtNLM"/>
    </source>
</evidence>
<dbReference type="PANTHER" id="PTHR43214">
    <property type="entry name" value="TWO-COMPONENT RESPONSE REGULATOR"/>
    <property type="match status" value="1"/>
</dbReference>
<evidence type="ECO:0000313" key="5">
    <source>
        <dbReference type="EMBL" id="SVA13583.1"/>
    </source>
</evidence>
<organism evidence="5">
    <name type="scientific">marine metagenome</name>
    <dbReference type="NCBI Taxonomy" id="408172"/>
    <lineage>
        <taxon>unclassified sequences</taxon>
        <taxon>metagenomes</taxon>
        <taxon>ecological metagenomes</taxon>
    </lineage>
</organism>
<dbReference type="SMART" id="SM00448">
    <property type="entry name" value="REC"/>
    <property type="match status" value="1"/>
</dbReference>